<organism evidence="6 8">
    <name type="scientific">Dracunculus medinensis</name>
    <name type="common">Guinea worm</name>
    <dbReference type="NCBI Taxonomy" id="318479"/>
    <lineage>
        <taxon>Eukaryota</taxon>
        <taxon>Metazoa</taxon>
        <taxon>Ecdysozoa</taxon>
        <taxon>Nematoda</taxon>
        <taxon>Chromadorea</taxon>
        <taxon>Rhabditida</taxon>
        <taxon>Spirurina</taxon>
        <taxon>Dracunculoidea</taxon>
        <taxon>Dracunculidae</taxon>
        <taxon>Dracunculus</taxon>
    </lineage>
</organism>
<evidence type="ECO:0000256" key="2">
    <source>
        <dbReference type="SAM" id="MobiDB-lite"/>
    </source>
</evidence>
<keyword evidence="1" id="KW-0175">Coiled coil</keyword>
<feature type="compositionally biased region" description="Basic and acidic residues" evidence="2">
    <location>
        <begin position="1513"/>
        <end position="1527"/>
    </location>
</feature>
<dbReference type="Proteomes" id="UP000038040">
    <property type="component" value="Unplaced"/>
</dbReference>
<dbReference type="PANTHER" id="PTHR15678:SF6">
    <property type="entry name" value="BRIDGE-LIKE LIPID TRANSFER PROTEIN FAMILY MEMBER 2"/>
    <property type="match status" value="1"/>
</dbReference>
<feature type="region of interest" description="Disordered" evidence="2">
    <location>
        <begin position="1489"/>
        <end position="1527"/>
    </location>
</feature>
<sequence>YIGWVISQLIAKYSGCTSVYLGRCGFLYITHIKICLQSGLILEVDDLRISSSFFNAEFSKPLMVLANDVRIEGEGEWYKKFKFNLKDGSKRIKLPQNTEKHSNWLQYIGTIIRTARVVYLDPMPGCLLHSTFEMLQMETYRDRDGMQLEFSCRLAQAKLLSRGRANNAVPLSELSLAFQVSIDIFLSSLKQKQLNVVLSNPLIFLSDGLFEYLEEHPILSSERKTVSTKAGLRFKLRYFLQLFPNLKLVVENLTLRFIAYAELEAMTRTVSVSLTSSVISKEGNDHLSVVLATVVISDQWSHSQISCSDFVINLAKISQHEKDNIQQISFDIRVFNLSLNIWENDLAAWIQYIRQIKIPGTSQYSFDDDFSLIGICEENNRSTKGGTEEEDICISISADVDALTCNLLSIDGRNIDINIDLITFNGDGNFKNIEFGMEYLFVRCGKHADNIKLFSFDRHVWGTVMMMGAVLVQMASFIGIFIPMNSSLSSCTDSWSHIISSSNPINQLAVHLSIQKLVLFLAARRTHFIVATANKINAASLMDSAIFSVLIESLRFGKGSVQGSETFCWNQDGDIISKYQCGYINRLMIRCTTSDSTREFFFSIDSSIWMVWYPIVHLILLEAYRSAKAISKQYFPLKSKPDIKRRLFISIDSNHPVTLEFHLPQNHIMRWEAPSLHIHNNDGFFFSMPVLVISSDNNKILTITDGYHFILFGCLFQKFCVQQKSIEAQMDLGRAEFKNLHNRTNRVWMWAADSVDFLFPYNYDFAAAFDELYEEFHIYFQLKLINAWKWIKIVHNLIPRAFTIDSPLPSDLCFSIKKATLQLNDDPFEVQLQTNYELMVDEAYECERRRQMLDQKLEQLRKAHPFLPRNFCDLLIRMKMIESKIDELLKSLVKKNAEIYIERSRKTQTNRDHLCIWTVSNLSVSFFVKNFISLFLFFYQFIFILFLLLLNQIRAYADSSLHGKENAVKYLRLFNPEAPFPEEGMDFSTLWARAVELDCGDCVIQLRDYPIPYMVMKNSHFWGHLVGAEQLAGNRSIRHCTVNLPEPWGEYIVDRNMCPLKFYYDLESEINEFNCTYGPCWEPCLSMISLSWNNVHAVSKDLSAPLPFWDKIRLLLHGRLSVLCKNMVTAILASTDPYNSTEFVEISWKNLEFDWTTGQFCVQTDVNAFVRTASKYDESRVLHLPGLKFSVQIIWHCLGDPQDHHNAHPCAPNKLPDYSSTNLEHDSYRAFRSINFDLIFNLEVKPRNNLMSDNQYPHILLYANTFSWLEFLKNTMTTLNRPVKRGSLFGTKPIKKIQLSQHCKHIQLSLSLPRFLISYWMSFSSSHGFRMISESLHLTSSMELHILSLEDPKNEVMRRQISKWSVSHVSAQLINAQIHLFGDSSQPMNEKFATKSNDDSFFIGLSRLSYIREASHQNRNMGKNTTHNNFEVGIAVHRITIYDLRASWTPENRDTCLAIADGIHKAHILRRILSNDIMKNLHVKIDETGPSHPFANRGVPVSRNKQKTGRYTSDSDKSPLRSQSHFDSDGRICDENDMLQKLIEEAETKLVAYSEEATDLPSDQLHGIALCSTDDVFLLDWQIDLINSQAMLRGKGKNGFVLLTAARASLMQRLHLPVWKKSQLLSKKSWCAVLSGMQYFAPLLLVQPTNQTSSTTVLLNEQFHWLSKEVIEEKTCSDPNINDRLDNYISAGEAVGGVVSDQRNVTDNEGKAQLQRVVSRCSCQIYFCYFSDALEMDAYKVPLPSGTNADDENEIWTGREGVDCFTLKHNMLEVSTNPQQYEMAMNIVNQLVLFVDPRKKESEGRRQRLKFQWQLKSLDEVRSAITAMQAELRDIIAVIRSLERRSFFLNRQLLETPNDFTLLEANKEITMEIEELKKNQITVSDELAMTIRLIIETLWLIVIERYRLLFQNCYKEKQVERMRQLVDLAEDEHALVARRLTVHDEFFADIFEVCFEDCIWRLTESDGQIALAEMQIRNFLYTRTARIDNSGEHLLEIGTVKVTNLLPDSLYRHTLQAQNTSHAKERQSSIRVFCRDMAPGQSFVILFLSFFILNERNCNFWHRSLNCAFQVGGISVKQHFEINVAPMVAQITYRFFEKMMAYFFPGRNIDKEDQQNLDTSEEQQSSQSVSVTQWLRGAVNGSFRRVTESSQLRDDIDRMKERAQKNNVFLYIKIPEVPFIVSYKGHKDKNIEDVDRFQLIFPLCEYHDKNWTWLDLALAIKQRCRRVLLQQFMKQKLLRNRLIGAEHGSDEIDEEEKKRIVLGAVRSFISQKFSKHYPIYGNASIPDKESKRSKKSN</sequence>
<dbReference type="STRING" id="318479.A0A158Q378"/>
<keyword evidence="7" id="KW-1185">Reference proteome</keyword>
<name>A0A158Q378_DRAME</name>
<evidence type="ECO:0000313" key="5">
    <source>
        <dbReference type="EMBL" id="VDN56216.1"/>
    </source>
</evidence>
<keyword evidence="3" id="KW-0812">Transmembrane</keyword>
<accession>A0A158Q378</accession>
<proteinExistence type="predicted"/>
<evidence type="ECO:0000313" key="7">
    <source>
        <dbReference type="Proteomes" id="UP000274756"/>
    </source>
</evidence>
<evidence type="ECO:0000313" key="8">
    <source>
        <dbReference type="WBParaSite" id="DME_0000182901-mRNA-1"/>
    </source>
</evidence>
<feature type="transmembrane region" description="Helical" evidence="3">
    <location>
        <begin position="931"/>
        <end position="950"/>
    </location>
</feature>
<dbReference type="AlphaFoldDB" id="A0A158Q378"/>
<feature type="coiled-coil region" evidence="1">
    <location>
        <begin position="843"/>
        <end position="898"/>
    </location>
</feature>
<feature type="transmembrane region" description="Helical" evidence="3">
    <location>
        <begin position="460"/>
        <end position="482"/>
    </location>
</feature>
<dbReference type="InterPro" id="IPR019441">
    <property type="entry name" value="FMP27/BLTP2/Hobbit_GFWDK_RBG"/>
</dbReference>
<dbReference type="EMBL" id="UYYG01001154">
    <property type="protein sequence ID" value="VDN56216.1"/>
    <property type="molecule type" value="Genomic_DNA"/>
</dbReference>
<gene>
    <name evidence="5" type="ORF">DME_LOCUS6189</name>
</gene>
<dbReference type="WBParaSite" id="DME_0000182901-mRNA-1">
    <property type="protein sequence ID" value="DME_0000182901-mRNA-1"/>
    <property type="gene ID" value="DME_0000182901"/>
</dbReference>
<dbReference type="PANTHER" id="PTHR15678">
    <property type="entry name" value="ANTIGEN MLAA-22-RELATED"/>
    <property type="match status" value="1"/>
</dbReference>
<dbReference type="OrthoDB" id="1562405at2759"/>
<feature type="domain" description="FMP27/BLTP2/Hobbit GFWDK motif-containing RBG unit" evidence="4">
    <location>
        <begin position="1008"/>
        <end position="1140"/>
    </location>
</feature>
<dbReference type="Pfam" id="PF10344">
    <property type="entry name" value="Hobbit"/>
    <property type="match status" value="2"/>
</dbReference>
<reference evidence="5 7" key="2">
    <citation type="submission" date="2018-11" db="EMBL/GenBank/DDBJ databases">
        <authorList>
            <consortium name="Pathogen Informatics"/>
        </authorList>
    </citation>
    <scope>NUCLEOTIDE SEQUENCE [LARGE SCALE GENOMIC DNA]</scope>
</reference>
<keyword evidence="3" id="KW-1133">Transmembrane helix</keyword>
<dbReference type="SMART" id="SM01214">
    <property type="entry name" value="Fmp27_GFWDK"/>
    <property type="match status" value="1"/>
</dbReference>
<dbReference type="InterPro" id="IPR045167">
    <property type="entry name" value="Hobbit"/>
</dbReference>
<evidence type="ECO:0000256" key="1">
    <source>
        <dbReference type="SAM" id="Coils"/>
    </source>
</evidence>
<evidence type="ECO:0000256" key="3">
    <source>
        <dbReference type="SAM" id="Phobius"/>
    </source>
</evidence>
<evidence type="ECO:0000313" key="6">
    <source>
        <dbReference type="Proteomes" id="UP000038040"/>
    </source>
</evidence>
<reference evidence="8" key="1">
    <citation type="submission" date="2016-04" db="UniProtKB">
        <authorList>
            <consortium name="WormBaseParasite"/>
        </authorList>
    </citation>
    <scope>IDENTIFICATION</scope>
</reference>
<protein>
    <submittedName>
        <fullName evidence="8">Fmp27_GFWDK domain-containing protein</fullName>
    </submittedName>
</protein>
<dbReference type="Proteomes" id="UP000274756">
    <property type="component" value="Unassembled WGS sequence"/>
</dbReference>
<keyword evidence="3" id="KW-0472">Membrane</keyword>
<evidence type="ECO:0000259" key="4">
    <source>
        <dbReference type="SMART" id="SM01214"/>
    </source>
</evidence>